<dbReference type="EMBL" id="JAUSUT010000001">
    <property type="protein sequence ID" value="MDQ0382436.1"/>
    <property type="molecule type" value="Genomic_DNA"/>
</dbReference>
<dbReference type="SUPFAM" id="SSF52540">
    <property type="entry name" value="P-loop containing nucleoside triphosphate hydrolases"/>
    <property type="match status" value="1"/>
</dbReference>
<dbReference type="Proteomes" id="UP001229651">
    <property type="component" value="Unassembled WGS sequence"/>
</dbReference>
<name>A0ABU0F4H3_9PSEU</name>
<feature type="domain" description="AAA+ ATPase" evidence="1">
    <location>
        <begin position="48"/>
        <end position="227"/>
    </location>
</feature>
<comment type="caution">
    <text evidence="2">The sequence shown here is derived from an EMBL/GenBank/DDBJ whole genome shotgun (WGS) entry which is preliminary data.</text>
</comment>
<dbReference type="RefSeq" id="WP_306997624.1">
    <property type="nucleotide sequence ID" value="NZ_JAUSUT010000001.1"/>
</dbReference>
<dbReference type="Pfam" id="PF13481">
    <property type="entry name" value="AAA_25"/>
    <property type="match status" value="1"/>
</dbReference>
<accession>A0ABU0F4H3</accession>
<protein>
    <submittedName>
        <fullName evidence="2">RecA-family ATPase</fullName>
    </submittedName>
</protein>
<reference evidence="2 3" key="1">
    <citation type="submission" date="2023-07" db="EMBL/GenBank/DDBJ databases">
        <title>Sequencing the genomes of 1000 actinobacteria strains.</title>
        <authorList>
            <person name="Klenk H.-P."/>
        </authorList>
    </citation>
    <scope>NUCLEOTIDE SEQUENCE [LARGE SCALE GENOMIC DNA]</scope>
    <source>
        <strain evidence="2 3">DSM 45805</strain>
    </source>
</reference>
<dbReference type="InterPro" id="IPR027417">
    <property type="entry name" value="P-loop_NTPase"/>
</dbReference>
<sequence>MTSAYDTPDTSDTDQKDAENLLAGLRDGAWLDAQEFPPLQYAVDGLLPEGFSLLIGPPKAGKSWLALGLLLAIAGGRPAVGRIAMSTKRRVLYLALEDGDRRMQDRCRNLLNGEPIPPLFHYLTQVQPGRVVATIEAFLEQHPDTALIVVDTLGKVMPPSQPGESAYQRDYRVAGRLKVIADMRPGLAVSVLHHDRKAIADDFVDAVSGTHGLAGAADTIIVLARKRQSSEAVLKVTGRDVPEAEYALTMTNGEWVLDGANLAEAAQTAQHREETADRSDRTIDIATFVRQHPAGVQAKKVAERFGPDAYKYLTRLTDDGLISKFKRGLYGPVSEVSEESETEEAA</sequence>
<dbReference type="SMART" id="SM00382">
    <property type="entry name" value="AAA"/>
    <property type="match status" value="1"/>
</dbReference>
<evidence type="ECO:0000313" key="2">
    <source>
        <dbReference type="EMBL" id="MDQ0382436.1"/>
    </source>
</evidence>
<evidence type="ECO:0000313" key="3">
    <source>
        <dbReference type="Proteomes" id="UP001229651"/>
    </source>
</evidence>
<dbReference type="InterPro" id="IPR003593">
    <property type="entry name" value="AAA+_ATPase"/>
</dbReference>
<evidence type="ECO:0000259" key="1">
    <source>
        <dbReference type="SMART" id="SM00382"/>
    </source>
</evidence>
<gene>
    <name evidence="2" type="ORF">FB470_006430</name>
</gene>
<proteinExistence type="predicted"/>
<keyword evidence="3" id="KW-1185">Reference proteome</keyword>
<dbReference type="Gene3D" id="3.40.50.300">
    <property type="entry name" value="P-loop containing nucleotide triphosphate hydrolases"/>
    <property type="match status" value="1"/>
</dbReference>
<organism evidence="2 3">
    <name type="scientific">Amycolatopsis thermophila</name>
    <dbReference type="NCBI Taxonomy" id="206084"/>
    <lineage>
        <taxon>Bacteria</taxon>
        <taxon>Bacillati</taxon>
        <taxon>Actinomycetota</taxon>
        <taxon>Actinomycetes</taxon>
        <taxon>Pseudonocardiales</taxon>
        <taxon>Pseudonocardiaceae</taxon>
        <taxon>Amycolatopsis</taxon>
    </lineage>
</organism>